<sequence>MMMQAVDRPHIKSQFQDKDIQIQTKEIELPLEAILPYWNPEEFNAHCQTGCENFSKKWTCPPHCPTFMEYAADHTHIKLILYKTDCDQFSFIESNERALTAYNFAKDLLQKNLRNAEAETERFIGPNSCEICTICKAAQADACHLPHLIRYNLVAFGFNVTQIMEDLFQHKLEWAKAEQVPNHVSSVGAILFKK</sequence>
<dbReference type="InterPro" id="IPR019271">
    <property type="entry name" value="DUF2284_metal-binding"/>
</dbReference>
<comment type="caution">
    <text evidence="1">The sequence shown here is derived from an EMBL/GenBank/DDBJ whole genome shotgun (WGS) entry which is preliminary data.</text>
</comment>
<proteinExistence type="predicted"/>
<dbReference type="Pfam" id="PF10050">
    <property type="entry name" value="DUF2284"/>
    <property type="match status" value="1"/>
</dbReference>
<gene>
    <name evidence="1" type="ORF">DWB61_15525</name>
</gene>
<reference evidence="1 2" key="1">
    <citation type="submission" date="2018-07" db="EMBL/GenBank/DDBJ databases">
        <title>Draft genome sequence of Ancylomarina sp. M1P.</title>
        <authorList>
            <person name="Yadav S."/>
            <person name="Villanueva L."/>
            <person name="Damste J.S.S."/>
        </authorList>
    </citation>
    <scope>NUCLEOTIDE SEQUENCE [LARGE SCALE GENOMIC DNA]</scope>
    <source>
        <strain evidence="1 2">M1P</strain>
    </source>
</reference>
<evidence type="ECO:0000313" key="2">
    <source>
        <dbReference type="Proteomes" id="UP000285794"/>
    </source>
</evidence>
<dbReference type="AlphaFoldDB" id="A0A425XXB9"/>
<protein>
    <recommendedName>
        <fullName evidence="3">DUF2284 domain-containing protein</fullName>
    </recommendedName>
</protein>
<evidence type="ECO:0008006" key="3">
    <source>
        <dbReference type="Google" id="ProtNLM"/>
    </source>
</evidence>
<keyword evidence="2" id="KW-1185">Reference proteome</keyword>
<organism evidence="1 2">
    <name type="scientific">Ancylomarina euxinus</name>
    <dbReference type="NCBI Taxonomy" id="2283627"/>
    <lineage>
        <taxon>Bacteria</taxon>
        <taxon>Pseudomonadati</taxon>
        <taxon>Bacteroidota</taxon>
        <taxon>Bacteroidia</taxon>
        <taxon>Marinilabiliales</taxon>
        <taxon>Marinifilaceae</taxon>
        <taxon>Ancylomarina</taxon>
    </lineage>
</organism>
<accession>A0A425XXB9</accession>
<dbReference type="EMBL" id="QQWG01000021">
    <property type="protein sequence ID" value="RRG19320.1"/>
    <property type="molecule type" value="Genomic_DNA"/>
</dbReference>
<dbReference type="Proteomes" id="UP000285794">
    <property type="component" value="Unassembled WGS sequence"/>
</dbReference>
<name>A0A425XXB9_9BACT</name>
<evidence type="ECO:0000313" key="1">
    <source>
        <dbReference type="EMBL" id="RRG19320.1"/>
    </source>
</evidence>